<dbReference type="PANTHER" id="PTHR46082:SF6">
    <property type="entry name" value="AAA+ ATPASE DOMAIN-CONTAINING PROTEIN-RELATED"/>
    <property type="match status" value="1"/>
</dbReference>
<dbReference type="PANTHER" id="PTHR46082">
    <property type="entry name" value="ATP/GTP-BINDING PROTEIN-RELATED"/>
    <property type="match status" value="1"/>
</dbReference>
<dbReference type="SUPFAM" id="SSF48452">
    <property type="entry name" value="TPR-like"/>
    <property type="match status" value="3"/>
</dbReference>
<dbReference type="RefSeq" id="WP_141982284.1">
    <property type="nucleotide sequence ID" value="NZ_VFPP01000001.1"/>
</dbReference>
<evidence type="ECO:0000313" key="1">
    <source>
        <dbReference type="EMBL" id="TQM84086.1"/>
    </source>
</evidence>
<dbReference type="InterPro" id="IPR011990">
    <property type="entry name" value="TPR-like_helical_dom_sf"/>
</dbReference>
<dbReference type="AlphaFoldDB" id="A0A543JMK5"/>
<comment type="caution">
    <text evidence="1">The sequence shown here is derived from an EMBL/GenBank/DDBJ whole genome shotgun (WGS) entry which is preliminary data.</text>
</comment>
<organism evidence="1 2">
    <name type="scientific">Saccharothrix saharensis</name>
    <dbReference type="NCBI Taxonomy" id="571190"/>
    <lineage>
        <taxon>Bacteria</taxon>
        <taxon>Bacillati</taxon>
        <taxon>Actinomycetota</taxon>
        <taxon>Actinomycetes</taxon>
        <taxon>Pseudonocardiales</taxon>
        <taxon>Pseudonocardiaceae</taxon>
        <taxon>Saccharothrix</taxon>
    </lineage>
</organism>
<dbReference type="Proteomes" id="UP000316628">
    <property type="component" value="Unassembled WGS sequence"/>
</dbReference>
<dbReference type="SUPFAM" id="SSF52540">
    <property type="entry name" value="P-loop containing nucleoside triphosphate hydrolases"/>
    <property type="match status" value="2"/>
</dbReference>
<dbReference type="EMBL" id="VFPP01000001">
    <property type="protein sequence ID" value="TQM84086.1"/>
    <property type="molecule type" value="Genomic_DNA"/>
</dbReference>
<sequence length="1247" mass="134428">MSTPRTTPRTTPGRTGVTAFLSATGGTGRTSAVANLAWVLAAAGQRVLVVDWGSEVPRVREYLEPFLVARLGLPDALGRGLLAAYRADAVREDDPVPVVERFAPPAGDVTAPGHVDVVSPVPTDSAGRPRPGTGHGDAGVVVELRARLAESDYDQVLIDAPTGAGDESLTLIATLCELAVVCFRPRPRAIADAADLAARLRKRAPIRIDVVPVATLFDDADELSRAQRIRSAIHAAFAELLAGQAKRVPDGGTIEIPYRPYDAFDPLLAILVEEPGAGGALEAQYGRLAAAVSGGAVTGVVPVSPVLRARYRRVFGLASTTEPDRVALVYAPRDRAWADWVRGQLERAGAQVRRLPEAHGWFEADVPPGVVVLSSPHLGPVELPAVPLTVLRLHLAEDAPADGGLSVHDHSPEALGARLLSHFGLIDRPGTVHEPAMRVPGSDPAVFELPPRHRGFVGRDEDLEALRDRFAAAGDRHAVVSVNGVPGVGKSELALEYAYRFSADYSAVWWLSAHDRQSVLTGLAELAARLRQPGSTDYGTLSALERLSNDPAHARFLLVYDNADDPDVLTDLLPTGATGHVLITAAPADGRAVELVPMRAEDSVRLLLDRVPGLAEDDARRVADAVGHLPLALDLASCWLGETARSEVGAGSRDADAATWATRTLFERLRRSEVDGVARVVDVAVDALRDSATGRLAVLVAQLSAFLSPEGADLGLVRSPAFLGRVIAAGGVDAEPLELDAAEIDRVLWHGARYGLFRVDWGDQYSLRLHRVVQRALRDRMSPAEREERQADVLAALAAFAPTEVEDTSPTRHARFAELQKHVIPSGALDGDDPDVRRWLVNQVRFLFTDGGAGVRRAALGPGRALLDAWTRRFGPADPLRNRLATELANVHRVLGEPTEALRLDDLALAQQRRALDLTHPRPLITARGRGGDLRGLGLFAEALAEDQATWEGLRSVLGEDHPDTRRAANNLASSMFLSGDAAGALALEEDNYRRRRRLFGTDDVRTWATLAQIGLYQRELGRYPEALDSLLVAAQRLQQRPEANQLQIGVQWNRAIALRLVGRVKEAKERTGKALRDYREVLGPHHPYTLGCALSFAADHRRFGVDPELAVELARTALTGFRHHLELRDDHPFVALCELGLGLALRAAGDHGGAVSHVEDATRTLRARLGDTHPWTLAAAIDEARVLAAAGEPDRAGELIADAHTDCLEFLGHDHPHTAAAAHNLRLAAQPTDQDWRECDVDIPHT</sequence>
<protein>
    <submittedName>
        <fullName evidence="1">Tetratricopeptide repeat protein</fullName>
    </submittedName>
</protein>
<name>A0A543JMK5_9PSEU</name>
<dbReference type="InterPro" id="IPR027417">
    <property type="entry name" value="P-loop_NTPase"/>
</dbReference>
<dbReference type="InterPro" id="IPR053137">
    <property type="entry name" value="NLR-like"/>
</dbReference>
<accession>A0A543JMK5</accession>
<evidence type="ECO:0000313" key="2">
    <source>
        <dbReference type="Proteomes" id="UP000316628"/>
    </source>
</evidence>
<dbReference type="NCBIfam" id="NF040586">
    <property type="entry name" value="FxSxx_TPR"/>
    <property type="match status" value="1"/>
</dbReference>
<keyword evidence="2" id="KW-1185">Reference proteome</keyword>
<dbReference type="Gene3D" id="1.25.40.10">
    <property type="entry name" value="Tetratricopeptide repeat domain"/>
    <property type="match status" value="2"/>
</dbReference>
<reference evidence="1 2" key="1">
    <citation type="submission" date="2019-06" db="EMBL/GenBank/DDBJ databases">
        <title>Sequencing the genomes of 1000 actinobacteria strains.</title>
        <authorList>
            <person name="Klenk H.-P."/>
        </authorList>
    </citation>
    <scope>NUCLEOTIDE SEQUENCE [LARGE SCALE GENOMIC DNA]</scope>
    <source>
        <strain evidence="1 2">DSM 45456</strain>
    </source>
</reference>
<gene>
    <name evidence="1" type="ORF">FHX81_6524</name>
</gene>
<dbReference type="Pfam" id="PF13374">
    <property type="entry name" value="TPR_10"/>
    <property type="match status" value="2"/>
</dbReference>
<dbReference type="OrthoDB" id="580767at2"/>
<proteinExistence type="predicted"/>
<dbReference type="Gene3D" id="3.40.50.300">
    <property type="entry name" value="P-loop containing nucleotide triphosphate hydrolases"/>
    <property type="match status" value="2"/>
</dbReference>